<comment type="function">
    <text evidence="6">Part of the ABC transporter complex HmuTUV involved in hemin import. Responsible for energy coupling to the transport system.</text>
</comment>
<keyword evidence="4 8" id="KW-0067">ATP-binding</keyword>
<reference evidence="8 9" key="1">
    <citation type="submission" date="2023-01" db="EMBL/GenBank/DDBJ databases">
        <title>Novel species of the genus Vogesella isolated from rivers.</title>
        <authorList>
            <person name="Lu H."/>
        </authorList>
    </citation>
    <scope>NUCLEOTIDE SEQUENCE [LARGE SCALE GENOMIC DNA]</scope>
    <source>
        <strain evidence="8 9">DC21W</strain>
    </source>
</reference>
<evidence type="ECO:0000256" key="4">
    <source>
        <dbReference type="ARBA" id="ARBA00022840"/>
    </source>
</evidence>
<evidence type="ECO:0000256" key="1">
    <source>
        <dbReference type="ARBA" id="ARBA00022448"/>
    </source>
</evidence>
<dbReference type="SUPFAM" id="SSF52540">
    <property type="entry name" value="P-loop containing nucleoside triphosphate hydrolases"/>
    <property type="match status" value="1"/>
</dbReference>
<keyword evidence="2" id="KW-1003">Cell membrane</keyword>
<dbReference type="RefSeq" id="WP_272751119.1">
    <property type="nucleotide sequence ID" value="NZ_JAQQLF010000006.1"/>
</dbReference>
<evidence type="ECO:0000259" key="7">
    <source>
        <dbReference type="PROSITE" id="PS50893"/>
    </source>
</evidence>
<keyword evidence="1" id="KW-0813">Transport</keyword>
<evidence type="ECO:0000256" key="5">
    <source>
        <dbReference type="ARBA" id="ARBA00022967"/>
    </source>
</evidence>
<dbReference type="PANTHER" id="PTHR42794:SF1">
    <property type="entry name" value="HEMIN IMPORT ATP-BINDING PROTEIN HMUV"/>
    <property type="match status" value="1"/>
</dbReference>
<comment type="caution">
    <text evidence="8">The sequence shown here is derived from an EMBL/GenBank/DDBJ whole genome shotgun (WGS) entry which is preliminary data.</text>
</comment>
<dbReference type="SMART" id="SM00382">
    <property type="entry name" value="AAA"/>
    <property type="match status" value="1"/>
</dbReference>
<keyword evidence="3" id="KW-0547">Nucleotide-binding</keyword>
<dbReference type="GO" id="GO:0005524">
    <property type="term" value="F:ATP binding"/>
    <property type="evidence" value="ECO:0007669"/>
    <property type="project" value="UniProtKB-KW"/>
</dbReference>
<dbReference type="Proteomes" id="UP001219956">
    <property type="component" value="Unassembled WGS sequence"/>
</dbReference>
<dbReference type="InterPro" id="IPR027417">
    <property type="entry name" value="P-loop_NTPase"/>
</dbReference>
<dbReference type="PROSITE" id="PS00211">
    <property type="entry name" value="ABC_TRANSPORTER_1"/>
    <property type="match status" value="1"/>
</dbReference>
<keyword evidence="5" id="KW-1278">Translocase</keyword>
<protein>
    <submittedName>
        <fullName evidence="8">ABC transporter ATP-binding protein</fullName>
    </submittedName>
</protein>
<dbReference type="CDD" id="cd03214">
    <property type="entry name" value="ABC_Iron-Siderophores_B12_Hemin"/>
    <property type="match status" value="1"/>
</dbReference>
<evidence type="ECO:0000313" key="8">
    <source>
        <dbReference type="EMBL" id="MDC7716724.1"/>
    </source>
</evidence>
<proteinExistence type="predicted"/>
<dbReference type="PANTHER" id="PTHR42794">
    <property type="entry name" value="HEMIN IMPORT ATP-BINDING PROTEIN HMUV"/>
    <property type="match status" value="1"/>
</dbReference>
<name>A0ABT5IW03_9NEIS</name>
<dbReference type="InterPro" id="IPR017871">
    <property type="entry name" value="ABC_transporter-like_CS"/>
</dbReference>
<evidence type="ECO:0000313" key="9">
    <source>
        <dbReference type="Proteomes" id="UP001219956"/>
    </source>
</evidence>
<dbReference type="InterPro" id="IPR003593">
    <property type="entry name" value="AAA+_ATPase"/>
</dbReference>
<gene>
    <name evidence="8" type="ORF">PQU95_05780</name>
</gene>
<evidence type="ECO:0000256" key="3">
    <source>
        <dbReference type="ARBA" id="ARBA00022741"/>
    </source>
</evidence>
<accession>A0ABT5IW03</accession>
<feature type="domain" description="ABC transporter" evidence="7">
    <location>
        <begin position="3"/>
        <end position="233"/>
    </location>
</feature>
<dbReference type="EMBL" id="JAQQLF010000006">
    <property type="protein sequence ID" value="MDC7716724.1"/>
    <property type="molecule type" value="Genomic_DNA"/>
</dbReference>
<dbReference type="PROSITE" id="PS50893">
    <property type="entry name" value="ABC_TRANSPORTER_2"/>
    <property type="match status" value="1"/>
</dbReference>
<dbReference type="InterPro" id="IPR003439">
    <property type="entry name" value="ABC_transporter-like_ATP-bd"/>
</dbReference>
<dbReference type="Pfam" id="PF00005">
    <property type="entry name" value="ABC_tran"/>
    <property type="match status" value="1"/>
</dbReference>
<evidence type="ECO:0000256" key="2">
    <source>
        <dbReference type="ARBA" id="ARBA00022475"/>
    </source>
</evidence>
<keyword evidence="2" id="KW-0472">Membrane</keyword>
<organism evidence="8 9">
    <name type="scientific">Vogesella aquatica</name>
    <dbReference type="NCBI Taxonomy" id="2984206"/>
    <lineage>
        <taxon>Bacteria</taxon>
        <taxon>Pseudomonadati</taxon>
        <taxon>Pseudomonadota</taxon>
        <taxon>Betaproteobacteria</taxon>
        <taxon>Neisseriales</taxon>
        <taxon>Chromobacteriaceae</taxon>
        <taxon>Vogesella</taxon>
    </lineage>
</organism>
<dbReference type="Gene3D" id="3.40.50.300">
    <property type="entry name" value="P-loop containing nucleotide triphosphate hydrolases"/>
    <property type="match status" value="1"/>
</dbReference>
<evidence type="ECO:0000256" key="6">
    <source>
        <dbReference type="ARBA" id="ARBA00037066"/>
    </source>
</evidence>
<keyword evidence="9" id="KW-1185">Reference proteome</keyword>
<sequence>MMLQADKLSILQGQRHLLHQLGWQVRAGEVWWLAGRNGCGKSTLLATLAGLRAPAQGSISLCGQPLGSAAPRLRAQRLALLPQASHDAFDYAVIDAVAAARYPWPDDGHNPGRIAAALNAFDLARLAERPLQALSGGERQRVALASVMAQDAPLLLLDEPTNSLDLAHQAALQVQIRRWQADGKAVVVVSHDLQFAPAIASHALLLDGAGGHSQHTLAQLDATHLAQVLGYPLTRITHAGHPCFLPGHTT</sequence>